<feature type="domain" description="NAD(P)-binding" evidence="1">
    <location>
        <begin position="9"/>
        <end position="196"/>
    </location>
</feature>
<dbReference type="AlphaFoldDB" id="A0A1G4IPB3"/>
<sequence length="236" mass="25673">MTLKVAVIGAHGRVGQLVCDKLRDNEAFTPLAVVRSQEQADFFESKGIVASLKDIESSSVAQIADLVRDCDAVVWVAGAGGKGVERIFTVDLDGAIKTVEACEQACVRRFVMLSAINAESRENWYGTALRNYYIAKRTADYVVRHSHLDYTIWQPGSLINASGTGRVCALDEIGEKRSVHYEITREDVAEVIVQGLLYPQTCLKQTVPLANGALPIETFLRSLKERDAGAAIAGGD</sequence>
<dbReference type="Pfam" id="PF13460">
    <property type="entry name" value="NAD_binding_10"/>
    <property type="match status" value="1"/>
</dbReference>
<proteinExistence type="predicted"/>
<evidence type="ECO:0000259" key="1">
    <source>
        <dbReference type="Pfam" id="PF13460"/>
    </source>
</evidence>
<dbReference type="OrthoDB" id="10254604at2759"/>
<dbReference type="PANTHER" id="PTHR15020:SF50">
    <property type="entry name" value="UPF0659 PROTEIN YMR090W"/>
    <property type="match status" value="1"/>
</dbReference>
<dbReference type="Proteomes" id="UP000191024">
    <property type="component" value="Chromosome A"/>
</dbReference>
<keyword evidence="3" id="KW-1185">Reference proteome</keyword>
<reference evidence="2 3" key="1">
    <citation type="submission" date="2016-03" db="EMBL/GenBank/DDBJ databases">
        <authorList>
            <person name="Devillers H."/>
        </authorList>
    </citation>
    <scope>NUCLEOTIDE SEQUENCE [LARGE SCALE GENOMIC DNA]</scope>
    <source>
        <strain evidence="2">CBS 11717</strain>
    </source>
</reference>
<organism evidence="2 3">
    <name type="scientific">Lachancea mirantina</name>
    <dbReference type="NCBI Taxonomy" id="1230905"/>
    <lineage>
        <taxon>Eukaryota</taxon>
        <taxon>Fungi</taxon>
        <taxon>Dikarya</taxon>
        <taxon>Ascomycota</taxon>
        <taxon>Saccharomycotina</taxon>
        <taxon>Saccharomycetes</taxon>
        <taxon>Saccharomycetales</taxon>
        <taxon>Saccharomycetaceae</taxon>
        <taxon>Lachancea</taxon>
    </lineage>
</organism>
<dbReference type="SUPFAM" id="SSF51735">
    <property type="entry name" value="NAD(P)-binding Rossmann-fold domains"/>
    <property type="match status" value="1"/>
</dbReference>
<name>A0A1G4IPB3_9SACH</name>
<dbReference type="PANTHER" id="PTHR15020">
    <property type="entry name" value="FLAVIN REDUCTASE-RELATED"/>
    <property type="match status" value="1"/>
</dbReference>
<evidence type="ECO:0000313" key="3">
    <source>
        <dbReference type="Proteomes" id="UP000191024"/>
    </source>
</evidence>
<dbReference type="CDD" id="cd05243">
    <property type="entry name" value="SDR_a5"/>
    <property type="match status" value="1"/>
</dbReference>
<accession>A0A1G4IPB3</accession>
<dbReference type="Gene3D" id="3.40.50.720">
    <property type="entry name" value="NAD(P)-binding Rossmann-like Domain"/>
    <property type="match status" value="1"/>
</dbReference>
<dbReference type="EMBL" id="LT598462">
    <property type="protein sequence ID" value="SCU78497.1"/>
    <property type="molecule type" value="Genomic_DNA"/>
</dbReference>
<dbReference type="InterPro" id="IPR036291">
    <property type="entry name" value="NAD(P)-bd_dom_sf"/>
</dbReference>
<evidence type="ECO:0000313" key="2">
    <source>
        <dbReference type="EMBL" id="SCU78497.1"/>
    </source>
</evidence>
<dbReference type="InterPro" id="IPR016040">
    <property type="entry name" value="NAD(P)-bd_dom"/>
</dbReference>
<gene>
    <name evidence="2" type="ORF">LAMI_0A04830G</name>
</gene>
<protein>
    <submittedName>
        <fullName evidence="2">LAMI_0A04830g1_1</fullName>
    </submittedName>
</protein>
<dbReference type="STRING" id="1230905.A0A1G4IPB3"/>